<comment type="subunit">
    <text evidence="4">Homodimer or homotetramer.</text>
</comment>
<keyword evidence="4" id="KW-0472">Membrane</keyword>
<dbReference type="EC" id="2.5.1.16" evidence="4"/>
<keyword evidence="3 4" id="KW-0620">Polyamine biosynthesis</keyword>
<feature type="transmembrane region" description="Helical" evidence="4">
    <location>
        <begin position="53"/>
        <end position="77"/>
    </location>
</feature>
<keyword evidence="4" id="KW-0812">Transmembrane</keyword>
<sequence>MAVGGLIYELILGTAASYLIGDSVLSFSLAMGITLFGMGIGSLLVNRVRRDPAVVFAVNEIVLGLVGGNSVLALYAAFGLTDIHWWVFGAISLVIGVLIGAEIPLLVRTFQRFGRASSVELVSRVLALDYFGALAASLVFPLVLLPQLGLMRGAYLVGALNVLVAMVVLIQVGTPRRVLVAGVAAAVALTGLFLGADRLERGIDARTYGDPVVYYEQTAYQRIVLTQYRQDLRLYLNGQLQFSSLDEARYHETFSASAMTSVEEPARVLILGGGDGLLAREVLRYPGLERLTLVDIDPRMTALSRTNRLLRESNGDALSDPRVEVVNQDAFAFTSEAGRRAQEARGARDARGVEGAGGSQGGEGEAGRQDYDVVLIDLVDPSNERLAKLYSVEFYRQVEQLLSDDGVMVTQATSSFFSPRAFSTVDSTVAAAQPGRTTYPFSINVPSFGEWGFVLSTRRPDLLLTGALPRGLAYQDPELLRFILLDHPAVTMSMPASTLLHPRIVEVYNEDMRQWRYT</sequence>
<protein>
    <recommendedName>
        <fullName evidence="4">Polyamine aminopropyltransferase</fullName>
    </recommendedName>
    <alternativeName>
        <fullName evidence="4">Putrescine aminopropyltransferase</fullName>
        <shortName evidence="4">PAPT</shortName>
    </alternativeName>
    <alternativeName>
        <fullName evidence="4">Spermidine synthase</fullName>
        <shortName evidence="4">SPDS</shortName>
        <shortName evidence="4">SPDSY</shortName>
        <ecNumber evidence="4">2.5.1.16</ecNumber>
    </alternativeName>
</protein>
<evidence type="ECO:0000256" key="3">
    <source>
        <dbReference type="ARBA" id="ARBA00023115"/>
    </source>
</evidence>
<dbReference type="InterPro" id="IPR030373">
    <property type="entry name" value="PABS_CS"/>
</dbReference>
<keyword evidence="4" id="KW-1133">Transmembrane helix</keyword>
<proteinExistence type="inferred from homology"/>
<evidence type="ECO:0000313" key="8">
    <source>
        <dbReference type="EMBL" id="BDA63177.1"/>
    </source>
</evidence>
<reference evidence="8 9" key="1">
    <citation type="submission" date="2021-08" db="EMBL/GenBank/DDBJ databases">
        <title>Whole genome sequence of novel Actinomyces species strain MAS-1.</title>
        <authorList>
            <person name="Saito M."/>
            <person name="Kuwahara N."/>
            <person name="Takizawa T."/>
            <person name="Gotouda H."/>
            <person name="Ochiai T."/>
        </authorList>
    </citation>
    <scope>NUCLEOTIDE SEQUENCE [LARGE SCALE GENOMIC DNA]</scope>
    <source>
        <strain evidence="8 9">MAS-1</strain>
    </source>
</reference>
<dbReference type="HAMAP" id="MF_00198">
    <property type="entry name" value="Spermidine_synth"/>
    <property type="match status" value="1"/>
</dbReference>
<evidence type="ECO:0000256" key="5">
    <source>
        <dbReference type="PROSITE-ProRule" id="PRU00354"/>
    </source>
</evidence>
<feature type="binding site" evidence="4">
    <location>
        <begin position="329"/>
        <end position="330"/>
    </location>
    <ligand>
        <name>S-methyl-5'-thioadenosine</name>
        <dbReference type="ChEBI" id="CHEBI:17509"/>
    </ligand>
</feature>
<feature type="transmembrane region" description="Helical" evidence="4">
    <location>
        <begin position="83"/>
        <end position="107"/>
    </location>
</feature>
<dbReference type="PROSITE" id="PS51006">
    <property type="entry name" value="PABS_2"/>
    <property type="match status" value="1"/>
</dbReference>
<feature type="compositionally biased region" description="Basic and acidic residues" evidence="6">
    <location>
        <begin position="337"/>
        <end position="352"/>
    </location>
</feature>
<feature type="region of interest" description="Disordered" evidence="6">
    <location>
        <begin position="337"/>
        <end position="366"/>
    </location>
</feature>
<evidence type="ECO:0000313" key="9">
    <source>
        <dbReference type="Proteomes" id="UP000824496"/>
    </source>
</evidence>
<feature type="binding site" evidence="4">
    <location>
        <position position="221"/>
    </location>
    <ligand>
        <name>S-methyl-5'-thioadenosine</name>
        <dbReference type="ChEBI" id="CHEBI:17509"/>
    </ligand>
</feature>
<feature type="binding site" evidence="4">
    <location>
        <position position="275"/>
    </location>
    <ligand>
        <name>spermidine</name>
        <dbReference type="ChEBI" id="CHEBI:57834"/>
    </ligand>
</feature>
<feature type="transmembrane region" description="Helical" evidence="4">
    <location>
        <begin position="24"/>
        <end position="46"/>
    </location>
</feature>
<feature type="transmembrane region" description="Helical" evidence="4">
    <location>
        <begin position="179"/>
        <end position="196"/>
    </location>
</feature>
<keyword evidence="2 4" id="KW-0808">Transferase</keyword>
<organism evidence="8 9">
    <name type="scientific">Actinomyces capricornis</name>
    <dbReference type="NCBI Taxonomy" id="2755559"/>
    <lineage>
        <taxon>Bacteria</taxon>
        <taxon>Bacillati</taxon>
        <taxon>Actinomycetota</taxon>
        <taxon>Actinomycetes</taxon>
        <taxon>Actinomycetales</taxon>
        <taxon>Actinomycetaceae</taxon>
        <taxon>Actinomyces</taxon>
    </lineage>
</organism>
<evidence type="ECO:0000256" key="4">
    <source>
        <dbReference type="HAMAP-Rule" id="MF_00198"/>
    </source>
</evidence>
<gene>
    <name evidence="8" type="primary">speE1</name>
    <name evidence="4" type="synonym">speE</name>
    <name evidence="8" type="ORF">MANAM107_00110</name>
</gene>
<keyword evidence="9" id="KW-1185">Reference proteome</keyword>
<comment type="similarity">
    <text evidence="1 4">Belongs to the spermidine/spermine synthase family.</text>
</comment>
<comment type="pathway">
    <text evidence="4">Amine and polyamine biosynthesis; spermidine biosynthesis; spermidine from putrescine: step 1/1.</text>
</comment>
<comment type="caution">
    <text evidence="4">Lacks conserved residue(s) required for the propagation of feature annotation.</text>
</comment>
<dbReference type="SUPFAM" id="SSF53335">
    <property type="entry name" value="S-adenosyl-L-methionine-dependent methyltransferases"/>
    <property type="match status" value="1"/>
</dbReference>
<feature type="compositionally biased region" description="Gly residues" evidence="6">
    <location>
        <begin position="354"/>
        <end position="364"/>
    </location>
</feature>
<name>A0ABM7U6G4_9ACTO</name>
<dbReference type="PROSITE" id="PS01330">
    <property type="entry name" value="PABS_1"/>
    <property type="match status" value="1"/>
</dbReference>
<dbReference type="PANTHER" id="PTHR43317:SF1">
    <property type="entry name" value="THERMOSPERMINE SYNTHASE ACAULIS5"/>
    <property type="match status" value="1"/>
</dbReference>
<feature type="domain" description="PABS" evidence="7">
    <location>
        <begin position="190"/>
        <end position="458"/>
    </location>
</feature>
<dbReference type="InterPro" id="IPR030374">
    <property type="entry name" value="PABS"/>
</dbReference>
<keyword evidence="4" id="KW-1003">Cell membrane</keyword>
<dbReference type="NCBIfam" id="NF002956">
    <property type="entry name" value="PRK03612.1"/>
    <property type="match status" value="1"/>
</dbReference>
<evidence type="ECO:0000259" key="7">
    <source>
        <dbReference type="PROSITE" id="PS51006"/>
    </source>
</evidence>
<feature type="transmembrane region" description="Helical" evidence="4">
    <location>
        <begin position="154"/>
        <end position="172"/>
    </location>
</feature>
<dbReference type="PANTHER" id="PTHR43317">
    <property type="entry name" value="THERMOSPERMINE SYNTHASE ACAULIS5"/>
    <property type="match status" value="1"/>
</dbReference>
<dbReference type="Proteomes" id="UP000824496">
    <property type="component" value="Chromosome"/>
</dbReference>
<keyword evidence="4" id="KW-0745">Spermidine biosynthesis</keyword>
<feature type="binding site" evidence="4">
    <location>
        <position position="295"/>
    </location>
    <ligand>
        <name>S-methyl-5'-thioadenosine</name>
        <dbReference type="ChEBI" id="CHEBI:17509"/>
    </ligand>
</feature>
<dbReference type="InterPro" id="IPR029063">
    <property type="entry name" value="SAM-dependent_MTases_sf"/>
</dbReference>
<feature type="active site" description="Proton acceptor" evidence="4 5">
    <location>
        <position position="377"/>
    </location>
</feature>
<evidence type="ECO:0000256" key="6">
    <source>
        <dbReference type="SAM" id="MobiDB-lite"/>
    </source>
</evidence>
<comment type="function">
    <text evidence="4">Catalyzes the irreversible transfer of a propylamine group from the amino donor S-adenosylmethioninamine (decarboxy-AdoMet) to putrescine (1,4-diaminobutane) to yield spermidine.</text>
</comment>
<evidence type="ECO:0000256" key="2">
    <source>
        <dbReference type="ARBA" id="ARBA00022679"/>
    </source>
</evidence>
<comment type="subcellular location">
    <subcellularLocation>
        <location evidence="4">Cell membrane</location>
        <topology evidence="4">Multi-pass membrane protein</topology>
    </subcellularLocation>
</comment>
<dbReference type="Gene3D" id="3.40.50.150">
    <property type="entry name" value="Vaccinia Virus protein VP39"/>
    <property type="match status" value="1"/>
</dbReference>
<accession>A0ABM7U6G4</accession>
<dbReference type="Pfam" id="PF01564">
    <property type="entry name" value="Spermine_synth"/>
    <property type="match status" value="2"/>
</dbReference>
<feature type="binding site" evidence="4">
    <location>
        <position position="251"/>
    </location>
    <ligand>
        <name>spermidine</name>
        <dbReference type="ChEBI" id="CHEBI:57834"/>
    </ligand>
</feature>
<dbReference type="EMBL" id="AP025017">
    <property type="protein sequence ID" value="BDA63177.1"/>
    <property type="molecule type" value="Genomic_DNA"/>
</dbReference>
<dbReference type="InterPro" id="IPR001045">
    <property type="entry name" value="Spermi_synthase"/>
</dbReference>
<feature type="transmembrane region" description="Helical" evidence="4">
    <location>
        <begin position="128"/>
        <end position="148"/>
    </location>
</feature>
<evidence type="ECO:0000256" key="1">
    <source>
        <dbReference type="ARBA" id="ARBA00007867"/>
    </source>
</evidence>
<comment type="catalytic activity">
    <reaction evidence="4">
        <text>S-adenosyl 3-(methylsulfanyl)propylamine + putrescine = S-methyl-5'-thioadenosine + spermidine + H(+)</text>
        <dbReference type="Rhea" id="RHEA:12721"/>
        <dbReference type="ChEBI" id="CHEBI:15378"/>
        <dbReference type="ChEBI" id="CHEBI:17509"/>
        <dbReference type="ChEBI" id="CHEBI:57443"/>
        <dbReference type="ChEBI" id="CHEBI:57834"/>
        <dbReference type="ChEBI" id="CHEBI:326268"/>
        <dbReference type="EC" id="2.5.1.16"/>
    </reaction>
</comment>